<evidence type="ECO:0000256" key="1">
    <source>
        <dbReference type="SAM" id="MobiDB-lite"/>
    </source>
</evidence>
<feature type="compositionally biased region" description="Basic and acidic residues" evidence="1">
    <location>
        <begin position="161"/>
        <end position="181"/>
    </location>
</feature>
<feature type="region of interest" description="Disordered" evidence="1">
    <location>
        <begin position="156"/>
        <end position="181"/>
    </location>
</feature>
<dbReference type="SUPFAM" id="SSF57802">
    <property type="entry name" value="Rubredoxin-like"/>
    <property type="match status" value="1"/>
</dbReference>
<feature type="non-terminal residue" evidence="2">
    <location>
        <position position="1"/>
    </location>
</feature>
<comment type="caution">
    <text evidence="2">The sequence shown here is derived from an EMBL/GenBank/DDBJ whole genome shotgun (WGS) entry which is preliminary data.</text>
</comment>
<organism evidence="2">
    <name type="scientific">marine sediment metagenome</name>
    <dbReference type="NCBI Taxonomy" id="412755"/>
    <lineage>
        <taxon>unclassified sequences</taxon>
        <taxon>metagenomes</taxon>
        <taxon>ecological metagenomes</taxon>
    </lineage>
</organism>
<name>A0A0F9E8M0_9ZZZZ</name>
<dbReference type="EMBL" id="LAZR01025946">
    <property type="protein sequence ID" value="KKL70274.1"/>
    <property type="molecule type" value="Genomic_DNA"/>
</dbReference>
<reference evidence="2" key="1">
    <citation type="journal article" date="2015" name="Nature">
        <title>Complex archaea that bridge the gap between prokaryotes and eukaryotes.</title>
        <authorList>
            <person name="Spang A."/>
            <person name="Saw J.H."/>
            <person name="Jorgensen S.L."/>
            <person name="Zaremba-Niedzwiedzka K."/>
            <person name="Martijn J."/>
            <person name="Lind A.E."/>
            <person name="van Eijk R."/>
            <person name="Schleper C."/>
            <person name="Guy L."/>
            <person name="Ettema T.J."/>
        </authorList>
    </citation>
    <scope>NUCLEOTIDE SEQUENCE</scope>
</reference>
<proteinExistence type="predicted"/>
<accession>A0A0F9E8M0</accession>
<dbReference type="AlphaFoldDB" id="A0A0F9E8M0"/>
<gene>
    <name evidence="2" type="ORF">LCGC14_2106510</name>
</gene>
<evidence type="ECO:0000313" key="2">
    <source>
        <dbReference type="EMBL" id="KKL70274.1"/>
    </source>
</evidence>
<protein>
    <submittedName>
        <fullName evidence="2">Uncharacterized protein</fullName>
    </submittedName>
</protein>
<sequence length="181" mass="20273">DFEEFPEFGRLEIVAVRDAEPERELVRPEGAVWGINHVETTKVESLWSYSLILAGCPIAEVKTSSYPTVSSEWHWRISRTTGGIAMSLELAKRAAEEAKATAGEDGFHWEEVELHTERWQCNVCGLPCRVEIEADDSGSVKGDRFNNRFSSYSCPCGEDSPEWHKIEAEGHEAEGKNNDTA</sequence>